<evidence type="ECO:0000256" key="5">
    <source>
        <dbReference type="SAM" id="SignalP"/>
    </source>
</evidence>
<dbReference type="Pfam" id="PF25390">
    <property type="entry name" value="WD40_RLD"/>
    <property type="match status" value="1"/>
</dbReference>
<organism evidence="8">
    <name type="scientific">Chlorella variabilis</name>
    <name type="common">Green alga</name>
    <dbReference type="NCBI Taxonomy" id="554065"/>
    <lineage>
        <taxon>Eukaryota</taxon>
        <taxon>Viridiplantae</taxon>
        <taxon>Chlorophyta</taxon>
        <taxon>core chlorophytes</taxon>
        <taxon>Trebouxiophyceae</taxon>
        <taxon>Chlorellales</taxon>
        <taxon>Chlorellaceae</taxon>
        <taxon>Chlorella clade</taxon>
        <taxon>Chlorella</taxon>
    </lineage>
</organism>
<feature type="chain" id="PRO_5003156330" description="RCC1-like domain-containing protein" evidence="5">
    <location>
        <begin position="23"/>
        <end position="438"/>
    </location>
</feature>
<evidence type="ECO:0000313" key="8">
    <source>
        <dbReference type="Proteomes" id="UP000008141"/>
    </source>
</evidence>
<feature type="domain" description="RCC1-like" evidence="6">
    <location>
        <begin position="64"/>
        <end position="434"/>
    </location>
</feature>
<feature type="repeat" description="RCC1" evidence="3">
    <location>
        <begin position="166"/>
        <end position="215"/>
    </location>
</feature>
<dbReference type="GO" id="GO:0005737">
    <property type="term" value="C:cytoplasm"/>
    <property type="evidence" value="ECO:0007669"/>
    <property type="project" value="TreeGrafter"/>
</dbReference>
<evidence type="ECO:0000256" key="2">
    <source>
        <dbReference type="ARBA" id="ARBA00022737"/>
    </source>
</evidence>
<dbReference type="InterPro" id="IPR009091">
    <property type="entry name" value="RCC1/BLIP-II"/>
</dbReference>
<feature type="compositionally biased region" description="Low complexity" evidence="4">
    <location>
        <begin position="26"/>
        <end position="39"/>
    </location>
</feature>
<feature type="region of interest" description="Disordered" evidence="4">
    <location>
        <begin position="26"/>
        <end position="67"/>
    </location>
</feature>
<keyword evidence="2" id="KW-0677">Repeat</keyword>
<evidence type="ECO:0000313" key="7">
    <source>
        <dbReference type="EMBL" id="EFN56451.1"/>
    </source>
</evidence>
<feature type="repeat" description="RCC1" evidence="3">
    <location>
        <begin position="332"/>
        <end position="386"/>
    </location>
</feature>
<reference evidence="7 8" key="1">
    <citation type="journal article" date="2010" name="Plant Cell">
        <title>The Chlorella variabilis NC64A genome reveals adaptation to photosymbiosis, coevolution with viruses, and cryptic sex.</title>
        <authorList>
            <person name="Blanc G."/>
            <person name="Duncan G."/>
            <person name="Agarkova I."/>
            <person name="Borodovsky M."/>
            <person name="Gurnon J."/>
            <person name="Kuo A."/>
            <person name="Lindquist E."/>
            <person name="Lucas S."/>
            <person name="Pangilinan J."/>
            <person name="Polle J."/>
            <person name="Salamov A."/>
            <person name="Terry A."/>
            <person name="Yamada T."/>
            <person name="Dunigan D.D."/>
            <person name="Grigoriev I.V."/>
            <person name="Claverie J.M."/>
            <person name="Van Etten J.L."/>
        </authorList>
    </citation>
    <scope>NUCLEOTIDE SEQUENCE [LARGE SCALE GENOMIC DNA]</scope>
    <source>
        <strain evidence="7 8">NC64A</strain>
    </source>
</reference>
<name>E1ZCK5_CHLVA</name>
<dbReference type="OrthoDB" id="526307at2759"/>
<feature type="repeat" description="RCC1" evidence="3">
    <location>
        <begin position="217"/>
        <end position="272"/>
    </location>
</feature>
<feature type="signal peptide" evidence="5">
    <location>
        <begin position="1"/>
        <end position="22"/>
    </location>
</feature>
<dbReference type="STRING" id="554065.E1ZCK5"/>
<sequence length="438" mass="44568">MARPAAVLCLLLALLGAGSVAAAAWSAEDAEAEPASAGGPRPPSPKPSPPSPRPPPPPPSNARAWGANGFGQLGNGEIGDSAQDVVIVSGSLQFTSVVVGGYHVCGLEGGGAAYCWGKNMDGLVPILGVGEEFNGVVPQPSPVLGGHTFAALAAGVDFTLGLLANGSLLAWGSNNCGQLGVGDTDPRSVPTPVATDATFTGASAGNGFACAMRADTRTPMCWGRGDRGQVGDGAAVDRLVPTSVNLTDVRPSNKTFLSLTSGDRHTCMLHAPTYAVYCWGDNLARQSAQFGVNLVPVPKQAWSGDWQCSALAAGYEHGCCLQYSRDFPAEVGLVRCWGSNEYGALGLGTTSTTPVHFPEDPVAGGRTYSAISATNYAGHTCALEAGTGLAYCWGISFSRQVGGGLADSVYSVPTPADPQNRTFAAVVAGGEQTVSLVA</sequence>
<dbReference type="eggNOG" id="KOG1426">
    <property type="taxonomic scope" value="Eukaryota"/>
</dbReference>
<dbReference type="Proteomes" id="UP000008141">
    <property type="component" value="Unassembled WGS sequence"/>
</dbReference>
<evidence type="ECO:0000256" key="3">
    <source>
        <dbReference type="PROSITE-ProRule" id="PRU00235"/>
    </source>
</evidence>
<evidence type="ECO:0000259" key="6">
    <source>
        <dbReference type="Pfam" id="PF25390"/>
    </source>
</evidence>
<dbReference type="InterPro" id="IPR058923">
    <property type="entry name" value="RCC1-like_dom"/>
</dbReference>
<keyword evidence="5" id="KW-0732">Signal</keyword>
<feature type="compositionally biased region" description="Pro residues" evidence="4">
    <location>
        <begin position="40"/>
        <end position="60"/>
    </location>
</feature>
<dbReference type="InParanoid" id="E1ZCK5"/>
<feature type="repeat" description="RCC1" evidence="3">
    <location>
        <begin position="388"/>
        <end position="438"/>
    </location>
</feature>
<dbReference type="PRINTS" id="PR00633">
    <property type="entry name" value="RCCNDNSATION"/>
</dbReference>
<protein>
    <recommendedName>
        <fullName evidence="6">RCC1-like domain-containing protein</fullName>
    </recommendedName>
</protein>
<keyword evidence="1" id="KW-0344">Guanine-nucleotide releasing factor</keyword>
<dbReference type="PANTHER" id="PTHR45982:SF1">
    <property type="entry name" value="REGULATOR OF CHROMOSOME CONDENSATION"/>
    <property type="match status" value="1"/>
</dbReference>
<evidence type="ECO:0000256" key="1">
    <source>
        <dbReference type="ARBA" id="ARBA00022658"/>
    </source>
</evidence>
<dbReference type="PANTHER" id="PTHR45982">
    <property type="entry name" value="REGULATOR OF CHROMOSOME CONDENSATION"/>
    <property type="match status" value="1"/>
</dbReference>
<dbReference type="AlphaFoldDB" id="E1ZCK5"/>
<dbReference type="PROSITE" id="PS50012">
    <property type="entry name" value="RCC1_3"/>
    <property type="match status" value="5"/>
</dbReference>
<proteinExistence type="predicted"/>
<dbReference type="SUPFAM" id="SSF50985">
    <property type="entry name" value="RCC1/BLIP-II"/>
    <property type="match status" value="2"/>
</dbReference>
<dbReference type="EMBL" id="GL433842">
    <property type="protein sequence ID" value="EFN56451.1"/>
    <property type="molecule type" value="Genomic_DNA"/>
</dbReference>
<gene>
    <name evidence="7" type="ORF">CHLNCDRAFT_57670</name>
</gene>
<dbReference type="InterPro" id="IPR000408">
    <property type="entry name" value="Reg_chr_condens"/>
</dbReference>
<keyword evidence="8" id="KW-1185">Reference proteome</keyword>
<dbReference type="GO" id="GO:0005085">
    <property type="term" value="F:guanyl-nucleotide exchange factor activity"/>
    <property type="evidence" value="ECO:0007669"/>
    <property type="project" value="TreeGrafter"/>
</dbReference>
<dbReference type="KEGG" id="cvr:CHLNCDRAFT_57670"/>
<dbReference type="OMA" id="CDIATHR"/>
<dbReference type="Gene3D" id="2.130.10.30">
    <property type="entry name" value="Regulator of chromosome condensation 1/beta-lactamase-inhibitor protein II"/>
    <property type="match status" value="2"/>
</dbReference>
<evidence type="ECO:0000256" key="4">
    <source>
        <dbReference type="SAM" id="MobiDB-lite"/>
    </source>
</evidence>
<feature type="repeat" description="RCC1" evidence="3">
    <location>
        <begin position="111"/>
        <end position="165"/>
    </location>
</feature>
<dbReference type="RefSeq" id="XP_005848553.1">
    <property type="nucleotide sequence ID" value="XM_005848491.1"/>
</dbReference>
<accession>E1ZCK5</accession>
<dbReference type="GeneID" id="17355651"/>
<dbReference type="InterPro" id="IPR051553">
    <property type="entry name" value="Ran_GTPase-activating"/>
</dbReference>